<evidence type="ECO:0000313" key="2">
    <source>
        <dbReference type="EMBL" id="PSU52454.1"/>
    </source>
</evidence>
<comment type="caution">
    <text evidence="2">The sequence shown here is derived from an EMBL/GenBank/DDBJ whole genome shotgun (WGS) entry which is preliminary data.</text>
</comment>
<sequence length="140" mass="15753">MQSKKSLNQLLKEARSESMNKWIGIIQDETEISSVGETPTEKMTDLIRQIKLAIDSGDNPDKSINDLIQSAFDQGIQSGFAKALSKFHNGSITTRKKPNEDFWVLHSFSNQYQITAKLPTVNGNTEKTTTFIKMSEHGFE</sequence>
<organism evidence="2 4">
    <name type="scientific">Photobacterium phosphoreum</name>
    <dbReference type="NCBI Taxonomy" id="659"/>
    <lineage>
        <taxon>Bacteria</taxon>
        <taxon>Pseudomonadati</taxon>
        <taxon>Pseudomonadota</taxon>
        <taxon>Gammaproteobacteria</taxon>
        <taxon>Vibrionales</taxon>
        <taxon>Vibrionaceae</taxon>
        <taxon>Photobacterium</taxon>
    </lineage>
</organism>
<keyword evidence="3" id="KW-1185">Reference proteome</keyword>
<dbReference type="RefSeq" id="WP_107191615.1">
    <property type="nucleotide sequence ID" value="NZ_PYMN01000037.1"/>
</dbReference>
<dbReference type="Proteomes" id="UP000241618">
    <property type="component" value="Unassembled WGS sequence"/>
</dbReference>
<dbReference type="EMBL" id="PYMO01000037">
    <property type="protein sequence ID" value="PSU19809.1"/>
    <property type="molecule type" value="Genomic_DNA"/>
</dbReference>
<evidence type="ECO:0000313" key="1">
    <source>
        <dbReference type="EMBL" id="PSU19809.1"/>
    </source>
</evidence>
<dbReference type="AlphaFoldDB" id="A0A2T3JTF7"/>
<accession>A0A2T3JTF7</accession>
<dbReference type="EMBL" id="PYMP01000007">
    <property type="protein sequence ID" value="PSU52454.1"/>
    <property type="molecule type" value="Genomic_DNA"/>
</dbReference>
<evidence type="ECO:0000313" key="4">
    <source>
        <dbReference type="Proteomes" id="UP000241618"/>
    </source>
</evidence>
<reference evidence="3 4" key="1">
    <citation type="submission" date="2018-03" db="EMBL/GenBank/DDBJ databases">
        <title>Whole genome sequencing of Histamine producing bacteria.</title>
        <authorList>
            <person name="Butler K."/>
        </authorList>
    </citation>
    <scope>NUCLEOTIDE SEQUENCE [LARGE SCALE GENOMIC DNA]</scope>
    <source>
        <strain evidence="2 4">FS-6.1</strain>
        <strain evidence="1 3">FS-6.2</strain>
    </source>
</reference>
<gene>
    <name evidence="2" type="ORF">C9J18_09955</name>
    <name evidence="1" type="ORF">CTM96_20660</name>
</gene>
<proteinExistence type="predicted"/>
<evidence type="ECO:0000313" key="3">
    <source>
        <dbReference type="Proteomes" id="UP000241405"/>
    </source>
</evidence>
<dbReference type="Proteomes" id="UP000241405">
    <property type="component" value="Unassembled WGS sequence"/>
</dbReference>
<name>A0A2T3JTF7_PHOPO</name>
<protein>
    <submittedName>
        <fullName evidence="2">Uncharacterized protein</fullName>
    </submittedName>
</protein>